<proteinExistence type="predicted"/>
<dbReference type="SUPFAM" id="SSF46785">
    <property type="entry name" value="Winged helix' DNA-binding domain"/>
    <property type="match status" value="1"/>
</dbReference>
<evidence type="ECO:0000313" key="4">
    <source>
        <dbReference type="EMBL" id="MYL15354.1"/>
    </source>
</evidence>
<feature type="compositionally biased region" description="Acidic residues" evidence="1">
    <location>
        <begin position="48"/>
        <end position="60"/>
    </location>
</feature>
<feature type="region of interest" description="Disordered" evidence="1">
    <location>
        <begin position="41"/>
        <end position="60"/>
    </location>
</feature>
<gene>
    <name evidence="5" type="ORF">GLW30_11530</name>
    <name evidence="4" type="ORF">GLW36_01645</name>
</gene>
<dbReference type="AlphaFoldDB" id="A0A6B1IMU2"/>
<dbReference type="PANTHER" id="PTHR40663">
    <property type="match status" value="1"/>
</dbReference>
<organism evidence="5 6">
    <name type="scientific">Halorubrum distributum</name>
    <dbReference type="NCBI Taxonomy" id="29283"/>
    <lineage>
        <taxon>Archaea</taxon>
        <taxon>Methanobacteriati</taxon>
        <taxon>Methanobacteriota</taxon>
        <taxon>Stenosarchaea group</taxon>
        <taxon>Halobacteria</taxon>
        <taxon>Halobacteriales</taxon>
        <taxon>Haloferacaceae</taxon>
        <taxon>Halorubrum</taxon>
        <taxon>Halorubrum distributum group</taxon>
    </lineage>
</organism>
<dbReference type="RefSeq" id="WP_159358791.1">
    <property type="nucleotide sequence ID" value="NZ_WMEO01000001.1"/>
</dbReference>
<dbReference type="EMBL" id="WMEO01000001">
    <property type="protein sequence ID" value="MYL15354.1"/>
    <property type="molecule type" value="Genomic_DNA"/>
</dbReference>
<feature type="domain" description="PF0610-like rubredoxin-like zinc beta-ribbon C-terminal" evidence="3">
    <location>
        <begin position="65"/>
        <end position="101"/>
    </location>
</feature>
<feature type="domain" description="PF0610-like winged HTH N-terminal" evidence="2">
    <location>
        <begin position="3"/>
        <end position="47"/>
    </location>
</feature>
<dbReference type="InterPro" id="IPR036390">
    <property type="entry name" value="WH_DNA-bd_sf"/>
</dbReference>
<dbReference type="InterPro" id="IPR049159">
    <property type="entry name" value="PF0610-like_wHTH_N"/>
</dbReference>
<dbReference type="Gene3D" id="1.10.10.10">
    <property type="entry name" value="Winged helix-like DNA-binding domain superfamily/Winged helix DNA-binding domain"/>
    <property type="match status" value="1"/>
</dbReference>
<protein>
    <submittedName>
        <fullName evidence="5">Helix-turn-helix domain-containing protein</fullName>
    </submittedName>
</protein>
<dbReference type="Proteomes" id="UP000452321">
    <property type="component" value="Unassembled WGS sequence"/>
</dbReference>
<dbReference type="Proteomes" id="UP000460194">
    <property type="component" value="Unassembled WGS sequence"/>
</dbReference>
<dbReference type="InterPro" id="IPR057022">
    <property type="entry name" value="PF0610-like_Zn_ribbon_C"/>
</dbReference>
<dbReference type="Pfam" id="PF23470">
    <property type="entry name" value="Zn_ribbon_PF0610"/>
    <property type="match status" value="1"/>
</dbReference>
<name>A0A6B1IMU2_9EURY</name>
<evidence type="ECO:0000313" key="5">
    <source>
        <dbReference type="EMBL" id="MYL68358.1"/>
    </source>
</evidence>
<dbReference type="Pfam" id="PF21476">
    <property type="entry name" value="PF0610-like_N"/>
    <property type="match status" value="1"/>
</dbReference>
<evidence type="ECO:0000256" key="1">
    <source>
        <dbReference type="SAM" id="MobiDB-lite"/>
    </source>
</evidence>
<evidence type="ECO:0000313" key="7">
    <source>
        <dbReference type="Proteomes" id="UP000460194"/>
    </source>
</evidence>
<reference evidence="6 7" key="1">
    <citation type="submission" date="2019-11" db="EMBL/GenBank/DDBJ databases">
        <title>Genome sequences of 17 halophilic strains isolated from different environments.</title>
        <authorList>
            <person name="Furrow R.E."/>
        </authorList>
    </citation>
    <scope>NUCLEOTIDE SEQUENCE [LARGE SCALE GENOMIC DNA]</scope>
    <source>
        <strain evidence="5 6">22502_06_Cabo</strain>
        <strain evidence="4 7">22517_05_Cabo</strain>
    </source>
</reference>
<dbReference type="InterPro" id="IPR011991">
    <property type="entry name" value="ArsR-like_HTH"/>
</dbReference>
<accession>A0A6B1IMU2</accession>
<evidence type="ECO:0000313" key="6">
    <source>
        <dbReference type="Proteomes" id="UP000452321"/>
    </source>
</evidence>
<dbReference type="PANTHER" id="PTHR40663:SF2">
    <property type="entry name" value="TRANSCRIPTIONAL REGULATOR"/>
    <property type="match status" value="1"/>
</dbReference>
<comment type="caution">
    <text evidence="5">The sequence shown here is derived from an EMBL/GenBank/DDBJ whole genome shotgun (WGS) entry which is preliminary data.</text>
</comment>
<dbReference type="EMBL" id="WMFC01000013">
    <property type="protein sequence ID" value="MYL68358.1"/>
    <property type="molecule type" value="Genomic_DNA"/>
</dbReference>
<dbReference type="CDD" id="cd00090">
    <property type="entry name" value="HTH_ARSR"/>
    <property type="match status" value="1"/>
</dbReference>
<dbReference type="InterPro" id="IPR036388">
    <property type="entry name" value="WH-like_DNA-bd_sf"/>
</dbReference>
<evidence type="ECO:0000259" key="2">
    <source>
        <dbReference type="Pfam" id="PF21476"/>
    </source>
</evidence>
<dbReference type="InterPro" id="IPR038767">
    <property type="entry name" value="PF0610-like"/>
</dbReference>
<evidence type="ECO:0000259" key="3">
    <source>
        <dbReference type="Pfam" id="PF23470"/>
    </source>
</evidence>
<sequence length="102" mass="11282">METTRQRIADALREDPRTASDLAETLSLPTPTVYEHLEHVSRSVADESGSEEGDGGADEEFLVAPPTCRECGFDAFDDPVNEPSRCPECKSERIEEPAFVIR</sequence>